<dbReference type="SUPFAM" id="SSF55068">
    <property type="entry name" value="Peptide methionine sulfoxide reductase"/>
    <property type="match status" value="1"/>
</dbReference>
<dbReference type="GO" id="GO:0008113">
    <property type="term" value="F:peptide-methionine (S)-S-oxide reductase activity"/>
    <property type="evidence" value="ECO:0007669"/>
    <property type="project" value="UniProtKB-UniRule"/>
</dbReference>
<evidence type="ECO:0000256" key="4">
    <source>
        <dbReference type="HAMAP-Rule" id="MF_01401"/>
    </source>
</evidence>
<comment type="catalytic activity">
    <reaction evidence="2 4">
        <text>L-methionyl-[protein] + [thioredoxin]-disulfide + H2O = L-methionyl-(S)-S-oxide-[protein] + [thioredoxin]-dithiol</text>
        <dbReference type="Rhea" id="RHEA:14217"/>
        <dbReference type="Rhea" id="RHEA-COMP:10698"/>
        <dbReference type="Rhea" id="RHEA-COMP:10700"/>
        <dbReference type="Rhea" id="RHEA-COMP:12313"/>
        <dbReference type="Rhea" id="RHEA-COMP:12315"/>
        <dbReference type="ChEBI" id="CHEBI:15377"/>
        <dbReference type="ChEBI" id="CHEBI:16044"/>
        <dbReference type="ChEBI" id="CHEBI:29950"/>
        <dbReference type="ChEBI" id="CHEBI:44120"/>
        <dbReference type="ChEBI" id="CHEBI:50058"/>
        <dbReference type="EC" id="1.8.4.11"/>
    </reaction>
</comment>
<comment type="catalytic activity">
    <reaction evidence="3 4">
        <text>[thioredoxin]-disulfide + L-methionine + H2O = L-methionine (S)-S-oxide + [thioredoxin]-dithiol</text>
        <dbReference type="Rhea" id="RHEA:19993"/>
        <dbReference type="Rhea" id="RHEA-COMP:10698"/>
        <dbReference type="Rhea" id="RHEA-COMP:10700"/>
        <dbReference type="ChEBI" id="CHEBI:15377"/>
        <dbReference type="ChEBI" id="CHEBI:29950"/>
        <dbReference type="ChEBI" id="CHEBI:50058"/>
        <dbReference type="ChEBI" id="CHEBI:57844"/>
        <dbReference type="ChEBI" id="CHEBI:58772"/>
        <dbReference type="EC" id="1.8.4.11"/>
    </reaction>
</comment>
<comment type="caution">
    <text evidence="6">The sequence shown here is derived from an EMBL/GenBank/DDBJ whole genome shotgun (WGS) entry which is preliminary data.</text>
</comment>
<dbReference type="HAMAP" id="MF_01401">
    <property type="entry name" value="MsrA"/>
    <property type="match status" value="1"/>
</dbReference>
<dbReference type="GO" id="GO:0033744">
    <property type="term" value="F:L-methionine:thioredoxin-disulfide S-oxidoreductase activity"/>
    <property type="evidence" value="ECO:0007669"/>
    <property type="project" value="RHEA"/>
</dbReference>
<dbReference type="NCBIfam" id="TIGR00401">
    <property type="entry name" value="msrA"/>
    <property type="match status" value="1"/>
</dbReference>
<gene>
    <name evidence="4" type="primary">msrA</name>
    <name evidence="6" type="ORF">A3D04_02080</name>
</gene>
<dbReference type="InterPro" id="IPR036509">
    <property type="entry name" value="Met_Sox_Rdtase_MsrA_sf"/>
</dbReference>
<dbReference type="Pfam" id="PF01625">
    <property type="entry name" value="PMSR"/>
    <property type="match status" value="1"/>
</dbReference>
<dbReference type="PANTHER" id="PTHR43774">
    <property type="entry name" value="PEPTIDE METHIONINE SULFOXIDE REDUCTASE"/>
    <property type="match status" value="1"/>
</dbReference>
<comment type="function">
    <text evidence="4">Has an important function as a repair enzyme for proteins that have been inactivated by oxidation. Catalyzes the reversible oxidation-reduction of methionine sulfoxide in proteins to methionine.</text>
</comment>
<dbReference type="PANTHER" id="PTHR43774:SF1">
    <property type="entry name" value="PEPTIDE METHIONINE SULFOXIDE REDUCTASE MSRA 2"/>
    <property type="match status" value="1"/>
</dbReference>
<dbReference type="EC" id="1.8.4.11" evidence="4"/>
<feature type="active site" evidence="4">
    <location>
        <position position="13"/>
    </location>
</feature>
<organism evidence="6 7">
    <name type="scientific">Candidatus Curtissbacteria bacterium RIFCSPHIGHO2_02_FULL_40_16b</name>
    <dbReference type="NCBI Taxonomy" id="1797714"/>
    <lineage>
        <taxon>Bacteria</taxon>
        <taxon>Candidatus Curtissiibacteriota</taxon>
    </lineage>
</organism>
<protein>
    <recommendedName>
        <fullName evidence="4">Peptide methionine sulfoxide reductase MsrA</fullName>
        <shortName evidence="4">Protein-methionine-S-oxide reductase</shortName>
        <ecNumber evidence="4">1.8.4.11</ecNumber>
    </recommendedName>
    <alternativeName>
        <fullName evidence="4">Peptide-methionine (S)-S-oxide reductase</fullName>
        <shortName evidence="4">Peptide Met(O) reductase</shortName>
    </alternativeName>
</protein>
<dbReference type="InterPro" id="IPR002569">
    <property type="entry name" value="Met_Sox_Rdtase_MsrA_dom"/>
</dbReference>
<name>A0A1F5GC86_9BACT</name>
<evidence type="ECO:0000313" key="6">
    <source>
        <dbReference type="EMBL" id="OGD89470.1"/>
    </source>
</evidence>
<evidence type="ECO:0000313" key="7">
    <source>
        <dbReference type="Proteomes" id="UP000177369"/>
    </source>
</evidence>
<dbReference type="AlphaFoldDB" id="A0A1F5GC86"/>
<sequence length="180" mass="20631">MAKLDTATLAGGCFWCTEAIFKRIKGVSKVISGYSGGRTENPNYDQVSQGSTGHAESIQLEFDPEIISYEKLLEVFFHLHDPTTLNRQGNDVGPQYRSAIFYHSDEQKKIAQKIKAKIKKEKVYAAPIVTEILPYQNFFKAKESHQNYYDSNRNQPYCQVIIDPKIKKLMKEFKTVVKRS</sequence>
<evidence type="ECO:0000256" key="1">
    <source>
        <dbReference type="ARBA" id="ARBA00023002"/>
    </source>
</evidence>
<evidence type="ECO:0000256" key="2">
    <source>
        <dbReference type="ARBA" id="ARBA00047806"/>
    </source>
</evidence>
<dbReference type="Gene3D" id="3.30.1060.10">
    <property type="entry name" value="Peptide methionine sulphoxide reductase MsrA"/>
    <property type="match status" value="1"/>
</dbReference>
<dbReference type="EMBL" id="MFBD01000002">
    <property type="protein sequence ID" value="OGD89470.1"/>
    <property type="molecule type" value="Genomic_DNA"/>
</dbReference>
<dbReference type="Proteomes" id="UP000177369">
    <property type="component" value="Unassembled WGS sequence"/>
</dbReference>
<keyword evidence="1 4" id="KW-0560">Oxidoreductase</keyword>
<dbReference type="STRING" id="1797714.A3D04_02080"/>
<feature type="domain" description="Peptide methionine sulphoxide reductase MsrA" evidence="5">
    <location>
        <begin position="6"/>
        <end position="159"/>
    </location>
</feature>
<comment type="similarity">
    <text evidence="4">Belongs to the MsrA Met sulfoxide reductase family.</text>
</comment>
<evidence type="ECO:0000256" key="3">
    <source>
        <dbReference type="ARBA" id="ARBA00048782"/>
    </source>
</evidence>
<proteinExistence type="inferred from homology"/>
<accession>A0A1F5GC86</accession>
<evidence type="ECO:0000259" key="5">
    <source>
        <dbReference type="Pfam" id="PF01625"/>
    </source>
</evidence>
<reference evidence="6 7" key="1">
    <citation type="journal article" date="2016" name="Nat. Commun.">
        <title>Thousands of microbial genomes shed light on interconnected biogeochemical processes in an aquifer system.</title>
        <authorList>
            <person name="Anantharaman K."/>
            <person name="Brown C.T."/>
            <person name="Hug L.A."/>
            <person name="Sharon I."/>
            <person name="Castelle C.J."/>
            <person name="Probst A.J."/>
            <person name="Thomas B.C."/>
            <person name="Singh A."/>
            <person name="Wilkins M.J."/>
            <person name="Karaoz U."/>
            <person name="Brodie E.L."/>
            <person name="Williams K.H."/>
            <person name="Hubbard S.S."/>
            <person name="Banfield J.F."/>
        </authorList>
    </citation>
    <scope>NUCLEOTIDE SEQUENCE [LARGE SCALE GENOMIC DNA]</scope>
</reference>